<dbReference type="EMBL" id="CAJOBC010021792">
    <property type="protein sequence ID" value="CAF4052693.1"/>
    <property type="molecule type" value="Genomic_DNA"/>
</dbReference>
<dbReference type="EMBL" id="CAJNOQ010011064">
    <property type="protein sequence ID" value="CAF1267756.1"/>
    <property type="molecule type" value="Genomic_DNA"/>
</dbReference>
<evidence type="ECO:0000313" key="2">
    <source>
        <dbReference type="EMBL" id="CAF1085719.1"/>
    </source>
</evidence>
<evidence type="ECO:0000313" key="6">
    <source>
        <dbReference type="Proteomes" id="UP000663829"/>
    </source>
</evidence>
<dbReference type="Proteomes" id="UP000681722">
    <property type="component" value="Unassembled WGS sequence"/>
</dbReference>
<reference evidence="3" key="1">
    <citation type="submission" date="2021-02" db="EMBL/GenBank/DDBJ databases">
        <authorList>
            <person name="Nowell W R."/>
        </authorList>
    </citation>
    <scope>NUCLEOTIDE SEQUENCE</scope>
</reference>
<evidence type="ECO:0000313" key="4">
    <source>
        <dbReference type="EMBL" id="CAF3848191.1"/>
    </source>
</evidence>
<evidence type="ECO:0000313" key="3">
    <source>
        <dbReference type="EMBL" id="CAF1267756.1"/>
    </source>
</evidence>
<proteinExistence type="predicted"/>
<comment type="caution">
    <text evidence="3">The sequence shown here is derived from an EMBL/GenBank/DDBJ whole genome shotgun (WGS) entry which is preliminary data.</text>
</comment>
<dbReference type="EMBL" id="CAJNOK010009288">
    <property type="protein sequence ID" value="CAF1085719.1"/>
    <property type="molecule type" value="Genomic_DNA"/>
</dbReference>
<keyword evidence="6" id="KW-1185">Reference proteome</keyword>
<dbReference type="OrthoDB" id="10002605at2759"/>
<feature type="compositionally biased region" description="Basic residues" evidence="1">
    <location>
        <begin position="1"/>
        <end position="10"/>
    </location>
</feature>
<name>A0A815B8D3_9BILA</name>
<dbReference type="Proteomes" id="UP000663829">
    <property type="component" value="Unassembled WGS sequence"/>
</dbReference>
<dbReference type="Proteomes" id="UP000677228">
    <property type="component" value="Unassembled WGS sequence"/>
</dbReference>
<evidence type="ECO:0000313" key="5">
    <source>
        <dbReference type="EMBL" id="CAF4052693.1"/>
    </source>
</evidence>
<sequence>MAQSSKRKKNLNGSADAPVRDQHLCSCNNPVNDNDNASACDGSEAKVHTNWLCPACVINPSAEKIPTRCLQMLSSRVDTIEHNINGIKQQLELTIENLKHGFHSAVAVRNASITRKNDKQALIVYR</sequence>
<organism evidence="3 6">
    <name type="scientific">Didymodactylos carnosus</name>
    <dbReference type="NCBI Taxonomy" id="1234261"/>
    <lineage>
        <taxon>Eukaryota</taxon>
        <taxon>Metazoa</taxon>
        <taxon>Spiralia</taxon>
        <taxon>Gnathifera</taxon>
        <taxon>Rotifera</taxon>
        <taxon>Eurotatoria</taxon>
        <taxon>Bdelloidea</taxon>
        <taxon>Philodinida</taxon>
        <taxon>Philodinidae</taxon>
        <taxon>Didymodactylos</taxon>
    </lineage>
</organism>
<dbReference type="AlphaFoldDB" id="A0A815B8D3"/>
<dbReference type="EMBL" id="CAJOBA010009305">
    <property type="protein sequence ID" value="CAF3848191.1"/>
    <property type="molecule type" value="Genomic_DNA"/>
</dbReference>
<evidence type="ECO:0000256" key="1">
    <source>
        <dbReference type="SAM" id="MobiDB-lite"/>
    </source>
</evidence>
<feature type="region of interest" description="Disordered" evidence="1">
    <location>
        <begin position="1"/>
        <end position="21"/>
    </location>
</feature>
<accession>A0A815B8D3</accession>
<protein>
    <submittedName>
        <fullName evidence="3">Uncharacterized protein</fullName>
    </submittedName>
</protein>
<dbReference type="Proteomes" id="UP000682733">
    <property type="component" value="Unassembled WGS sequence"/>
</dbReference>
<gene>
    <name evidence="3" type="ORF">GPM918_LOCUS26924</name>
    <name evidence="2" type="ORF">OVA965_LOCUS18587</name>
    <name evidence="5" type="ORF">SRO942_LOCUS27160</name>
    <name evidence="4" type="ORF">TMI583_LOCUS18599</name>
</gene>